<accession>A0A7M7NP59</accession>
<dbReference type="OMA" id="CHREPAT"/>
<feature type="transmembrane region" description="Helical" evidence="1">
    <location>
        <begin position="21"/>
        <end position="42"/>
    </location>
</feature>
<evidence type="ECO:0000256" key="1">
    <source>
        <dbReference type="SAM" id="Phobius"/>
    </source>
</evidence>
<dbReference type="GeneID" id="100889997"/>
<dbReference type="AlphaFoldDB" id="A0A7M7NP59"/>
<reference evidence="3" key="1">
    <citation type="submission" date="2015-02" db="EMBL/GenBank/DDBJ databases">
        <title>Genome sequencing for Strongylocentrotus purpuratus.</title>
        <authorList>
            <person name="Murali S."/>
            <person name="Liu Y."/>
            <person name="Vee V."/>
            <person name="English A."/>
            <person name="Wang M."/>
            <person name="Skinner E."/>
            <person name="Han Y."/>
            <person name="Muzny D.M."/>
            <person name="Worley K.C."/>
            <person name="Gibbs R.A."/>
        </authorList>
    </citation>
    <scope>NUCLEOTIDE SEQUENCE</scope>
</reference>
<keyword evidence="3" id="KW-1185">Reference proteome</keyword>
<name>A0A7M7NP59_STRPU</name>
<keyword evidence="1" id="KW-0472">Membrane</keyword>
<dbReference type="RefSeq" id="XP_030839426.1">
    <property type="nucleotide sequence ID" value="XM_030983566.1"/>
</dbReference>
<dbReference type="InParanoid" id="A0A7M7NP59"/>
<organism evidence="2 3">
    <name type="scientific">Strongylocentrotus purpuratus</name>
    <name type="common">Purple sea urchin</name>
    <dbReference type="NCBI Taxonomy" id="7668"/>
    <lineage>
        <taxon>Eukaryota</taxon>
        <taxon>Metazoa</taxon>
        <taxon>Echinodermata</taxon>
        <taxon>Eleutherozoa</taxon>
        <taxon>Echinozoa</taxon>
        <taxon>Echinoidea</taxon>
        <taxon>Euechinoidea</taxon>
        <taxon>Echinacea</taxon>
        <taxon>Camarodonta</taxon>
        <taxon>Echinidea</taxon>
        <taxon>Strongylocentrotidae</taxon>
        <taxon>Strongylocentrotus</taxon>
    </lineage>
</organism>
<reference evidence="2" key="2">
    <citation type="submission" date="2021-01" db="UniProtKB">
        <authorList>
            <consortium name="EnsemblMetazoa"/>
        </authorList>
    </citation>
    <scope>IDENTIFICATION</scope>
</reference>
<keyword evidence="1" id="KW-0812">Transmembrane</keyword>
<dbReference type="KEGG" id="spu:100889997"/>
<evidence type="ECO:0000313" key="3">
    <source>
        <dbReference type="Proteomes" id="UP000007110"/>
    </source>
</evidence>
<dbReference type="OrthoDB" id="8061355at2759"/>
<dbReference type="EnsemblMetazoa" id="XM_030983566">
    <property type="protein sequence ID" value="XP_030839426"/>
    <property type="gene ID" value="LOC100889997"/>
</dbReference>
<proteinExistence type="predicted"/>
<sequence>MGVFAQVGLLLWKNAKLKIRSPLLTVTTLLWPIVIFVIIAVIRDKLPPVPSRECHFKPHALPSVGTVDFLQSMMCDLETKCASADEVPKSNEPPTYGASIGALLDDVEPLFSEESSIVDDLESLSETLGPLINLTQALEETFNKISEQNFGLGDFFTNRTKLKEDLYKTFEGAEADLIEAMLGARINVLELLDVIGYSDSSSLVCNATALQTYVIFPPNTNVDNIASALCNLKRKDIENIINIILQELDVHYIADEVTAFLRALDPYGLDNFTRDVLEIRNQLENITGLGDFVDVLPQVLQLTGLVPDIQRFLEAIQEVNIEETLYVLRRIIASIDWEGSPPWWSDVQDILFRITDIVSSAFDMILDNQYEDVTFKDIFSDGKVIENVLKVFNVSRDSLAGLLNSTINYDTVRICIQL</sequence>
<dbReference type="Proteomes" id="UP000007110">
    <property type="component" value="Unassembled WGS sequence"/>
</dbReference>
<keyword evidence="1" id="KW-1133">Transmembrane helix</keyword>
<evidence type="ECO:0000313" key="2">
    <source>
        <dbReference type="EnsemblMetazoa" id="XP_030839426"/>
    </source>
</evidence>
<protein>
    <submittedName>
        <fullName evidence="2">Uncharacterized protein</fullName>
    </submittedName>
</protein>